<organism evidence="1 2">
    <name type="scientific">Chlorobium limicola</name>
    <dbReference type="NCBI Taxonomy" id="1092"/>
    <lineage>
        <taxon>Bacteria</taxon>
        <taxon>Pseudomonadati</taxon>
        <taxon>Chlorobiota</taxon>
        <taxon>Chlorobiia</taxon>
        <taxon>Chlorobiales</taxon>
        <taxon>Chlorobiaceae</taxon>
        <taxon>Chlorobium/Pelodictyon group</taxon>
        <taxon>Chlorobium</taxon>
    </lineage>
</organism>
<sequence length="87" mass="8387">MMAPVVCLPFLLPAVAGAVIAGVGFVAVSSVVSPFAGKILQATRGLIAGPSAGVGKALPEFSVPVTVAGKAPAVGEGCALQVDAVIM</sequence>
<accession>A0A117MQI5</accession>
<evidence type="ECO:0000313" key="2">
    <source>
        <dbReference type="Proteomes" id="UP000053937"/>
    </source>
</evidence>
<dbReference type="RefSeq" id="WP_059138787.1">
    <property type="nucleotide sequence ID" value="NZ_LMBR01000099.1"/>
</dbReference>
<proteinExistence type="predicted"/>
<gene>
    <name evidence="1" type="ORF">ASB62_04360</name>
</gene>
<protein>
    <submittedName>
        <fullName evidence="1">Uncharacterized protein</fullName>
    </submittedName>
</protein>
<comment type="caution">
    <text evidence="1">The sequence shown here is derived from an EMBL/GenBank/DDBJ whole genome shotgun (WGS) entry which is preliminary data.</text>
</comment>
<dbReference type="Proteomes" id="UP000053937">
    <property type="component" value="Unassembled WGS sequence"/>
</dbReference>
<reference evidence="1 2" key="1">
    <citation type="submission" date="2015-10" db="EMBL/GenBank/DDBJ databases">
        <title>Draft Genome Sequence of Chlorobium limicola strain Frasassi Growing under Artificial Lighting in the Frasassi Cave System.</title>
        <authorList>
            <person name="Mansor M."/>
            <person name="Macalady J."/>
        </authorList>
    </citation>
    <scope>NUCLEOTIDE SEQUENCE [LARGE SCALE GENOMIC DNA]</scope>
    <source>
        <strain evidence="1 2">Frasassi</strain>
    </source>
</reference>
<dbReference type="EMBL" id="LMBR01000099">
    <property type="protein sequence ID" value="KUL30295.1"/>
    <property type="molecule type" value="Genomic_DNA"/>
</dbReference>
<evidence type="ECO:0000313" key="1">
    <source>
        <dbReference type="EMBL" id="KUL30295.1"/>
    </source>
</evidence>
<dbReference type="AlphaFoldDB" id="A0A117MQI5"/>
<keyword evidence="2" id="KW-1185">Reference proteome</keyword>
<name>A0A117MQI5_CHLLI</name>